<keyword evidence="5" id="KW-0678">Repressor</keyword>
<dbReference type="FunFam" id="3.40.50.1000:FF:000098">
    <property type="entry name" value="RNA polymerase II C-terminal domain phosphatase-like 3"/>
    <property type="match status" value="1"/>
</dbReference>
<evidence type="ECO:0000256" key="3">
    <source>
        <dbReference type="ARBA" id="ARBA00004123"/>
    </source>
</evidence>
<dbReference type="AlphaFoldDB" id="A0A0D3HMD3"/>
<evidence type="ECO:0000256" key="14">
    <source>
        <dbReference type="ARBA" id="ARBA00063107"/>
    </source>
</evidence>
<feature type="compositionally biased region" description="Polar residues" evidence="15">
    <location>
        <begin position="121"/>
        <end position="130"/>
    </location>
</feature>
<feature type="compositionally biased region" description="Polar residues" evidence="15">
    <location>
        <begin position="627"/>
        <end position="653"/>
    </location>
</feature>
<evidence type="ECO:0000256" key="2">
    <source>
        <dbReference type="ARBA" id="ARBA00001946"/>
    </source>
</evidence>
<comment type="catalytic activity">
    <reaction evidence="13">
        <text>O-phospho-L-threonyl-[protein] + H2O = L-threonyl-[protein] + phosphate</text>
        <dbReference type="Rhea" id="RHEA:47004"/>
        <dbReference type="Rhea" id="RHEA-COMP:11060"/>
        <dbReference type="Rhea" id="RHEA-COMP:11605"/>
        <dbReference type="ChEBI" id="CHEBI:15377"/>
        <dbReference type="ChEBI" id="CHEBI:30013"/>
        <dbReference type="ChEBI" id="CHEBI:43474"/>
        <dbReference type="ChEBI" id="CHEBI:61977"/>
        <dbReference type="EC" id="3.1.3.16"/>
    </reaction>
</comment>
<feature type="region of interest" description="Disordered" evidence="15">
    <location>
        <begin position="800"/>
        <end position="832"/>
    </location>
</feature>
<dbReference type="InterPro" id="IPR036420">
    <property type="entry name" value="BRCT_dom_sf"/>
</dbReference>
<dbReference type="InterPro" id="IPR036412">
    <property type="entry name" value="HAD-like_sf"/>
</dbReference>
<feature type="compositionally biased region" description="Polar residues" evidence="15">
    <location>
        <begin position="814"/>
        <end position="825"/>
    </location>
</feature>
<dbReference type="SMART" id="SM00292">
    <property type="entry name" value="BRCT"/>
    <property type="match status" value="1"/>
</dbReference>
<evidence type="ECO:0000256" key="9">
    <source>
        <dbReference type="ARBA" id="ARBA00023015"/>
    </source>
</evidence>
<dbReference type="PANTHER" id="PTHR23081">
    <property type="entry name" value="RNA POLYMERASE II CTD PHOSPHATASE"/>
    <property type="match status" value="1"/>
</dbReference>
<reference evidence="18" key="1">
    <citation type="journal article" date="2009" name="Rice">
        <title>De Novo Next Generation Sequencing of Plant Genomes.</title>
        <authorList>
            <person name="Rounsley S."/>
            <person name="Marri P.R."/>
            <person name="Yu Y."/>
            <person name="He R."/>
            <person name="Sisneros N."/>
            <person name="Goicoechea J.L."/>
            <person name="Lee S.J."/>
            <person name="Angelova A."/>
            <person name="Kudrna D."/>
            <person name="Luo M."/>
            <person name="Affourtit J."/>
            <person name="Desany B."/>
            <person name="Knight J."/>
            <person name="Niazi F."/>
            <person name="Egholm M."/>
            <person name="Wing R.A."/>
        </authorList>
    </citation>
    <scope>NUCLEOTIDE SEQUENCE [LARGE SCALE GENOMIC DNA]</scope>
    <source>
        <strain evidence="18">cv. IRGC 105608</strain>
    </source>
</reference>
<dbReference type="GO" id="GO:0005634">
    <property type="term" value="C:nucleus"/>
    <property type="evidence" value="ECO:0007669"/>
    <property type="project" value="UniProtKB-SubCell"/>
</dbReference>
<comment type="cofactor">
    <cofactor evidence="2">
        <name>Mg(2+)</name>
        <dbReference type="ChEBI" id="CHEBI:18420"/>
    </cofactor>
</comment>
<keyword evidence="10" id="KW-0804">Transcription</keyword>
<dbReference type="PaxDb" id="65489-OBART11G15120.2"/>
<dbReference type="SMART" id="SM00577">
    <property type="entry name" value="CPDc"/>
    <property type="match status" value="1"/>
</dbReference>
<dbReference type="PANTHER" id="PTHR23081:SF2">
    <property type="entry name" value="RNA POLYMERASE II C-TERMINAL DOMAIN PHOSPHATASE-LIKE 3"/>
    <property type="match status" value="1"/>
</dbReference>
<dbReference type="GO" id="GO:0008420">
    <property type="term" value="F:RNA polymerase II CTD heptapeptide repeat phosphatase activity"/>
    <property type="evidence" value="ECO:0007669"/>
    <property type="project" value="InterPro"/>
</dbReference>
<feature type="region of interest" description="Disordered" evidence="15">
    <location>
        <begin position="499"/>
        <end position="525"/>
    </location>
</feature>
<dbReference type="SUPFAM" id="SSF56784">
    <property type="entry name" value="HAD-like"/>
    <property type="match status" value="1"/>
</dbReference>
<dbReference type="PROSITE" id="PS50172">
    <property type="entry name" value="BRCT"/>
    <property type="match status" value="1"/>
</dbReference>
<dbReference type="GO" id="GO:0046872">
    <property type="term" value="F:metal ion binding"/>
    <property type="evidence" value="ECO:0007669"/>
    <property type="project" value="UniProtKB-KW"/>
</dbReference>
<evidence type="ECO:0000256" key="11">
    <source>
        <dbReference type="ARBA" id="ARBA00023242"/>
    </source>
</evidence>
<feature type="compositionally biased region" description="Polar residues" evidence="15">
    <location>
        <begin position="499"/>
        <end position="512"/>
    </location>
</feature>
<dbReference type="Gene3D" id="3.40.50.1000">
    <property type="entry name" value="HAD superfamily/HAD-like"/>
    <property type="match status" value="1"/>
</dbReference>
<dbReference type="Pfam" id="PF00533">
    <property type="entry name" value="BRCT"/>
    <property type="match status" value="1"/>
</dbReference>
<keyword evidence="8" id="KW-0694">RNA-binding</keyword>
<comment type="catalytic activity">
    <reaction evidence="12">
        <text>O-phospho-L-seryl-[protein] + H2O = L-seryl-[protein] + phosphate</text>
        <dbReference type="Rhea" id="RHEA:20629"/>
        <dbReference type="Rhea" id="RHEA-COMP:9863"/>
        <dbReference type="Rhea" id="RHEA-COMP:11604"/>
        <dbReference type="ChEBI" id="CHEBI:15377"/>
        <dbReference type="ChEBI" id="CHEBI:29999"/>
        <dbReference type="ChEBI" id="CHEBI:43474"/>
        <dbReference type="ChEBI" id="CHEBI:83421"/>
        <dbReference type="EC" id="3.1.3.16"/>
    </reaction>
</comment>
<dbReference type="InterPro" id="IPR011947">
    <property type="entry name" value="FCP1_euk"/>
</dbReference>
<dbReference type="Pfam" id="PF25505">
    <property type="entry name" value="ARM_CPL3"/>
    <property type="match status" value="1"/>
</dbReference>
<keyword evidence="7" id="KW-0378">Hydrolase</keyword>
<dbReference type="InterPro" id="IPR057473">
    <property type="entry name" value="ARM_CPL3"/>
</dbReference>
<dbReference type="Gramene" id="OBART11G15120.2">
    <property type="protein sequence ID" value="OBART11G15120.2"/>
    <property type="gene ID" value="OBART11G15120"/>
</dbReference>
<evidence type="ECO:0000256" key="7">
    <source>
        <dbReference type="ARBA" id="ARBA00022801"/>
    </source>
</evidence>
<feature type="compositionally biased region" description="Low complexity" evidence="15">
    <location>
        <begin position="656"/>
        <end position="674"/>
    </location>
</feature>
<evidence type="ECO:0000256" key="13">
    <source>
        <dbReference type="ARBA" id="ARBA00048336"/>
    </source>
</evidence>
<evidence type="ECO:0000256" key="5">
    <source>
        <dbReference type="ARBA" id="ARBA00022491"/>
    </source>
</evidence>
<comment type="subunit">
    <text evidence="14">Interacts with RAP74.</text>
</comment>
<comment type="subcellular location">
    <subcellularLocation>
        <location evidence="3">Nucleus</location>
    </subcellularLocation>
</comment>
<keyword evidence="19" id="KW-1185">Reference proteome</keyword>
<dbReference type="EC" id="3.1.3.16" evidence="4"/>
<dbReference type="PROSITE" id="PS50969">
    <property type="entry name" value="FCP1"/>
    <property type="match status" value="1"/>
</dbReference>
<dbReference type="STRING" id="65489.A0A0D3HMD3"/>
<feature type="domain" description="BRCT" evidence="16">
    <location>
        <begin position="1182"/>
        <end position="1275"/>
    </location>
</feature>
<keyword evidence="11" id="KW-0539">Nucleus</keyword>
<dbReference type="FunFam" id="3.40.50.10190:FF:000014">
    <property type="entry name" value="RNA polymerase II C-terminal domain phosphatase-like 3"/>
    <property type="match status" value="1"/>
</dbReference>
<feature type="region of interest" description="Disordered" evidence="15">
    <location>
        <begin position="104"/>
        <end position="169"/>
    </location>
</feature>
<dbReference type="InterPro" id="IPR023214">
    <property type="entry name" value="HAD_sf"/>
</dbReference>
<evidence type="ECO:0000256" key="12">
    <source>
        <dbReference type="ARBA" id="ARBA00047761"/>
    </source>
</evidence>
<dbReference type="eggNOG" id="KOG0323">
    <property type="taxonomic scope" value="Eukaryota"/>
</dbReference>
<feature type="region of interest" description="Disordered" evidence="15">
    <location>
        <begin position="597"/>
        <end position="692"/>
    </location>
</feature>
<feature type="compositionally biased region" description="Acidic residues" evidence="15">
    <location>
        <begin position="104"/>
        <end position="119"/>
    </location>
</feature>
<dbReference type="CDD" id="cd17729">
    <property type="entry name" value="BRCT_CTDP1"/>
    <property type="match status" value="1"/>
</dbReference>
<dbReference type="InterPro" id="IPR001357">
    <property type="entry name" value="BRCT_dom"/>
</dbReference>
<evidence type="ECO:0000313" key="19">
    <source>
        <dbReference type="Proteomes" id="UP000026960"/>
    </source>
</evidence>
<dbReference type="SUPFAM" id="SSF52113">
    <property type="entry name" value="BRCT domain"/>
    <property type="match status" value="1"/>
</dbReference>
<feature type="compositionally biased region" description="Polar residues" evidence="15">
    <location>
        <begin position="680"/>
        <end position="692"/>
    </location>
</feature>
<evidence type="ECO:0000256" key="8">
    <source>
        <dbReference type="ARBA" id="ARBA00022884"/>
    </source>
</evidence>
<evidence type="ECO:0000256" key="1">
    <source>
        <dbReference type="ARBA" id="ARBA00001936"/>
    </source>
</evidence>
<dbReference type="Pfam" id="PF03031">
    <property type="entry name" value="NIF"/>
    <property type="match status" value="1"/>
</dbReference>
<dbReference type="EnsemblPlants" id="OBART11G15120.2">
    <property type="protein sequence ID" value="OBART11G15120.2"/>
    <property type="gene ID" value="OBART11G15120"/>
</dbReference>
<comment type="cofactor">
    <cofactor evidence="1">
        <name>Mn(2+)</name>
        <dbReference type="ChEBI" id="CHEBI:29035"/>
    </cofactor>
</comment>
<name>A0A0D3HMD3_9ORYZ</name>
<protein>
    <recommendedName>
        <fullName evidence="4">protein-serine/threonine phosphatase</fullName>
        <ecNumber evidence="4">3.1.3.16</ecNumber>
    </recommendedName>
</protein>
<feature type="region of interest" description="Disordered" evidence="15">
    <location>
        <begin position="565"/>
        <end position="584"/>
    </location>
</feature>
<evidence type="ECO:0000313" key="18">
    <source>
        <dbReference type="EnsemblPlants" id="OBART11G15120.2"/>
    </source>
</evidence>
<dbReference type="InterPro" id="IPR004274">
    <property type="entry name" value="FCP1_dom"/>
</dbReference>
<dbReference type="InterPro" id="IPR039189">
    <property type="entry name" value="Fcp1"/>
</dbReference>
<proteinExistence type="predicted"/>
<dbReference type="GO" id="GO:0009651">
    <property type="term" value="P:response to salt stress"/>
    <property type="evidence" value="ECO:0007669"/>
    <property type="project" value="UniProtKB-ARBA"/>
</dbReference>
<evidence type="ECO:0000256" key="10">
    <source>
        <dbReference type="ARBA" id="ARBA00023163"/>
    </source>
</evidence>
<keyword evidence="9" id="KW-0805">Transcription regulation</keyword>
<evidence type="ECO:0000256" key="6">
    <source>
        <dbReference type="ARBA" id="ARBA00022723"/>
    </source>
</evidence>
<dbReference type="NCBIfam" id="TIGR02250">
    <property type="entry name" value="FCP1_euk"/>
    <property type="match status" value="1"/>
</dbReference>
<feature type="compositionally biased region" description="Polar residues" evidence="15">
    <location>
        <begin position="900"/>
        <end position="913"/>
    </location>
</feature>
<keyword evidence="6" id="KW-0479">Metal-binding</keyword>
<evidence type="ECO:0000256" key="4">
    <source>
        <dbReference type="ARBA" id="ARBA00013081"/>
    </source>
</evidence>
<feature type="region of interest" description="Disordered" evidence="15">
    <location>
        <begin position="896"/>
        <end position="932"/>
    </location>
</feature>
<evidence type="ECO:0000256" key="15">
    <source>
        <dbReference type="SAM" id="MobiDB-lite"/>
    </source>
</evidence>
<dbReference type="Gene3D" id="3.40.50.10190">
    <property type="entry name" value="BRCT domain"/>
    <property type="match status" value="1"/>
</dbReference>
<evidence type="ECO:0000259" key="16">
    <source>
        <dbReference type="PROSITE" id="PS50172"/>
    </source>
</evidence>
<organism evidence="18">
    <name type="scientific">Oryza barthii</name>
    <dbReference type="NCBI Taxonomy" id="65489"/>
    <lineage>
        <taxon>Eukaryota</taxon>
        <taxon>Viridiplantae</taxon>
        <taxon>Streptophyta</taxon>
        <taxon>Embryophyta</taxon>
        <taxon>Tracheophyta</taxon>
        <taxon>Spermatophyta</taxon>
        <taxon>Magnoliopsida</taxon>
        <taxon>Liliopsida</taxon>
        <taxon>Poales</taxon>
        <taxon>Poaceae</taxon>
        <taxon>BOP clade</taxon>
        <taxon>Oryzoideae</taxon>
        <taxon>Oryzeae</taxon>
        <taxon>Oryzinae</taxon>
        <taxon>Oryza</taxon>
    </lineage>
</organism>
<reference evidence="18" key="2">
    <citation type="submission" date="2015-03" db="UniProtKB">
        <authorList>
            <consortium name="EnsemblPlants"/>
        </authorList>
    </citation>
    <scope>IDENTIFICATION</scope>
</reference>
<dbReference type="GO" id="GO:0003723">
    <property type="term" value="F:RNA binding"/>
    <property type="evidence" value="ECO:0007669"/>
    <property type="project" value="UniProtKB-KW"/>
</dbReference>
<feature type="region of interest" description="Disordered" evidence="15">
    <location>
        <begin position="451"/>
        <end position="481"/>
    </location>
</feature>
<feature type="domain" description="FCP1 homology" evidence="17">
    <location>
        <begin position="959"/>
        <end position="1139"/>
    </location>
</feature>
<feature type="compositionally biased region" description="Basic and acidic residues" evidence="15">
    <location>
        <begin position="467"/>
        <end position="476"/>
    </location>
</feature>
<dbReference type="Proteomes" id="UP000026960">
    <property type="component" value="Chromosome 11"/>
</dbReference>
<dbReference type="CDD" id="cd07521">
    <property type="entry name" value="HAD_FCP1-like"/>
    <property type="match status" value="1"/>
</dbReference>
<sequence length="1276" mass="139168">MRVTVTPKDEERLVVLMARERPRSAVEISADDFKKESSAAGGAAAAAAAAAAQQRSRVWMGYNIPRSYAPAFHSFAWAQAVQNKPLVPRAADAADEDEVEHVVDTSDEEKEEGEIEEGEAVQTTTTSSSFPPCAQPPETIDLDSDAPEKSESMVAMDGGGAAPAGAEEEEVDFDQRVGSILEELEMVSIEEAEKYGLMILLYGKVHVLDVFWCMIQLLRDPILMFCRSFEGACTRLRTCFENLKPLFPESGSPMPMLDALVQQAFVGIDTITTVANSYDMPKREQTKNMLLKLLFHIKNRYSDMLTPDQRDELDSRVRQLVFEDGKDNANGPNATSTNAAAPCGQVLSERLPFESGAGNSFSKVEIPAKNRMVSPLLDLHADYDENSLPSPTRDSAPPFDVPKPIGYGALPMALDRPSVLERVEPAKNSSYQSFNDALKAVCYYQQKHGQKSNFASDDLPSPTPSGDGDKSGDKGGDVFGEVSSFSASNKIALPIVNQMPSRPSTVSSNSDSFAGGPPGYAKQIENSVSGSNHLLKATAKSRDPRLKFLNRDTGGVADANRRVNFAEPNPSKDRTMGGGVSINSRKNKAVDEPMVDENALKRSRGSIGNLRDMQPTGRGGWAKDGGNISSYSSDGFQPNQNTRLGNNTTGNHNIRTDSTLASNLNNTTNNSGTSPGIVQAPQTNSAPQTSSAPAVSLPAMLKDIAVNPTMLMQWIQMEQQKMSASEPQQKVTASVGMTSNVTPGMVLPLGNAPKTTEVAAVPSVRPQVPMQSAPMHSQNDTGVIRMKPRDPRRILHSNIVQKNDTVPPVGVEQAKSNGTAPPDSQSSKDHLLNQDQKAEQLQAIALPSLPVTSSARPVTMNANPVSNSQLAATALMPPHGNTKQTSSSVNKADPRLAAGQNESNDDAATSTGPVTAPDAVPPASPYGDVDHLLDGYDDQQKALIQKERARRIKEQHKMFAARKLCLVLDLDHTLLNSAKFIEVDHIHGEILRKKEEQDRERAERHLFCFNHMGMWTKLRPGIWNFLEKASKLYELHLYTMGNKVYATEMAKVLDPTGTLFAGRVISRGDDGDPFDSDERVPKSKDLDGVLGMESAVVIIDDSVRVWPHNKHNLIVVERYTYFPCSRRQFGLPGPSLLEIDRDERPEDGTLASSLAVIERIHKNFFSHPNLNDADVRSILASEQQRILGGCRIVFSRIFPVGEANPHMHPLWQTAEQFGAVCTNQIDDRVTHVVANSLGTDKVNWALSTGRFVVHPGWVEASALLYRRASELDFAVK</sequence>
<accession>A0A0D3HMD3</accession>
<evidence type="ECO:0000259" key="17">
    <source>
        <dbReference type="PROSITE" id="PS50969"/>
    </source>
</evidence>